<evidence type="ECO:0000313" key="7">
    <source>
        <dbReference type="EMBL" id="AHE96522.1"/>
    </source>
</evidence>
<gene>
    <name evidence="5" type="primary">rpmC</name>
    <name evidence="7" type="ORF">THERU_07375</name>
</gene>
<protein>
    <recommendedName>
        <fullName evidence="4 5">Large ribosomal subunit protein uL29</fullName>
    </recommendedName>
</protein>
<dbReference type="KEGG" id="trd:THERU_07375"/>
<organism evidence="8">
    <name type="scientific">Thermocrinis ruber</name>
    <dbReference type="NCBI Taxonomy" id="75906"/>
    <lineage>
        <taxon>Bacteria</taxon>
        <taxon>Pseudomonadati</taxon>
        <taxon>Aquificota</taxon>
        <taxon>Aquificia</taxon>
        <taxon>Aquificales</taxon>
        <taxon>Aquificaceae</taxon>
        <taxon>Thermocrinis</taxon>
    </lineage>
</organism>
<evidence type="ECO:0000313" key="8">
    <source>
        <dbReference type="Proteomes" id="UP000018914"/>
    </source>
</evidence>
<keyword evidence="8" id="KW-1185">Reference proteome</keyword>
<dbReference type="STRING" id="75906.THERU_07375"/>
<dbReference type="GO" id="GO:1990904">
    <property type="term" value="C:ribonucleoprotein complex"/>
    <property type="evidence" value="ECO:0007669"/>
    <property type="project" value="UniProtKB-KW"/>
</dbReference>
<evidence type="ECO:0000256" key="5">
    <source>
        <dbReference type="HAMAP-Rule" id="MF_00374"/>
    </source>
</evidence>
<accession>W0DGZ1</accession>
<dbReference type="InterPro" id="IPR001854">
    <property type="entry name" value="Ribosomal_uL29"/>
</dbReference>
<dbReference type="Pfam" id="PF00831">
    <property type="entry name" value="Ribosomal_L29"/>
    <property type="match status" value="1"/>
</dbReference>
<dbReference type="EMBL" id="CP007028">
    <property type="protein sequence ID" value="AHE96522.1"/>
    <property type="molecule type" value="Genomic_DNA"/>
</dbReference>
<reference evidence="7 8" key="1">
    <citation type="submission" date="2013-12" db="EMBL/GenBank/DDBJ databases">
        <authorList>
            <consortium name="DOE Joint Genome Institute"/>
            <person name="Eisen J."/>
            <person name="Huntemann M."/>
            <person name="Han J."/>
            <person name="Chen A."/>
            <person name="Kyrpides N."/>
            <person name="Mavromatis K."/>
            <person name="Markowitz V."/>
            <person name="Palaniappan K."/>
            <person name="Ivanova N."/>
            <person name="Schaumberg A."/>
            <person name="Pati A."/>
            <person name="Liolios K."/>
            <person name="Nordberg H.P."/>
            <person name="Cantor M.N."/>
            <person name="Hua S.X."/>
            <person name="Woyke T."/>
        </authorList>
    </citation>
    <scope>NUCLEOTIDE SEQUENCE [LARGE SCALE GENOMIC DNA]</scope>
    <source>
        <strain evidence="7 8">DSM 23557</strain>
    </source>
</reference>
<dbReference type="RefSeq" id="WP_025306595.1">
    <property type="nucleotide sequence ID" value="NZ_CP007028.1"/>
</dbReference>
<proteinExistence type="inferred from homology"/>
<keyword evidence="6" id="KW-0175">Coiled coil</keyword>
<keyword evidence="3 5" id="KW-0687">Ribonucleoprotein</keyword>
<dbReference type="SUPFAM" id="SSF46561">
    <property type="entry name" value="Ribosomal protein L29 (L29p)"/>
    <property type="match status" value="1"/>
</dbReference>
<dbReference type="HAMAP" id="MF_00374">
    <property type="entry name" value="Ribosomal_uL29"/>
    <property type="match status" value="1"/>
</dbReference>
<dbReference type="HOGENOM" id="CLU_158491_5_2_0"/>
<evidence type="ECO:0000256" key="1">
    <source>
        <dbReference type="ARBA" id="ARBA00009254"/>
    </source>
</evidence>
<name>W0DGZ1_9AQUI</name>
<evidence type="ECO:0000256" key="2">
    <source>
        <dbReference type="ARBA" id="ARBA00022980"/>
    </source>
</evidence>
<dbReference type="NCBIfam" id="TIGR00012">
    <property type="entry name" value="L29"/>
    <property type="match status" value="1"/>
</dbReference>
<dbReference type="OrthoDB" id="9815192at2"/>
<dbReference type="InterPro" id="IPR036049">
    <property type="entry name" value="Ribosomal_uL29_sf"/>
</dbReference>
<dbReference type="CDD" id="cd00427">
    <property type="entry name" value="Ribosomal_L29_HIP"/>
    <property type="match status" value="1"/>
</dbReference>
<feature type="coiled-coil region" evidence="6">
    <location>
        <begin position="1"/>
        <end position="31"/>
    </location>
</feature>
<dbReference type="Proteomes" id="UP000018914">
    <property type="component" value="Chromosome"/>
</dbReference>
<dbReference type="GO" id="GO:0003735">
    <property type="term" value="F:structural constituent of ribosome"/>
    <property type="evidence" value="ECO:0007669"/>
    <property type="project" value="InterPro"/>
</dbReference>
<dbReference type="eggNOG" id="COG0255">
    <property type="taxonomic scope" value="Bacteria"/>
</dbReference>
<evidence type="ECO:0000256" key="4">
    <source>
        <dbReference type="ARBA" id="ARBA00035204"/>
    </source>
</evidence>
<evidence type="ECO:0000256" key="6">
    <source>
        <dbReference type="SAM" id="Coils"/>
    </source>
</evidence>
<evidence type="ECO:0000256" key="3">
    <source>
        <dbReference type="ARBA" id="ARBA00023274"/>
    </source>
</evidence>
<comment type="similarity">
    <text evidence="1 5">Belongs to the universal ribosomal protein uL29 family.</text>
</comment>
<dbReference type="GO" id="GO:0005840">
    <property type="term" value="C:ribosome"/>
    <property type="evidence" value="ECO:0007669"/>
    <property type="project" value="UniProtKB-KW"/>
</dbReference>
<dbReference type="AlphaFoldDB" id="W0DGZ1"/>
<dbReference type="Gene3D" id="1.10.287.310">
    <property type="match status" value="1"/>
</dbReference>
<dbReference type="GO" id="GO:0006412">
    <property type="term" value="P:translation"/>
    <property type="evidence" value="ECO:0007669"/>
    <property type="project" value="UniProtKB-UniRule"/>
</dbReference>
<keyword evidence="2 5" id="KW-0689">Ribosomal protein</keyword>
<sequence length="66" mass="7976">MKAKELRKLSLQDLLKKEEELRREILNLRFKKQIEGLKDKMAIRKARRDLARVLTIIKEKQMEGQK</sequence>